<protein>
    <submittedName>
        <fullName evidence="2">Biopolymer transporter TolR</fullName>
    </submittedName>
</protein>
<comment type="caution">
    <text evidence="2">The sequence shown here is derived from an EMBL/GenBank/DDBJ whole genome shotgun (WGS) entry which is preliminary data.</text>
</comment>
<dbReference type="PANTHER" id="PTHR36842">
    <property type="entry name" value="PROTEIN TOLB HOMOLOG"/>
    <property type="match status" value="1"/>
</dbReference>
<dbReference type="EMBL" id="JBCDNA010000002">
    <property type="protein sequence ID" value="MEL4455925.1"/>
    <property type="molecule type" value="Genomic_DNA"/>
</dbReference>
<accession>A0ABU9L2C8</accession>
<name>A0ABU9L2C8_9FLAO</name>
<dbReference type="Pfam" id="PF07676">
    <property type="entry name" value="PD40"/>
    <property type="match status" value="3"/>
</dbReference>
<keyword evidence="3" id="KW-1185">Reference proteome</keyword>
<gene>
    <name evidence="2" type="ORF">AABB81_08455</name>
</gene>
<sequence>MSQTDSTGIFYNHSDIGSVKHPGNVSYHNIDQEYLIEGSGKNIWFADDQFHFLWNSIQGDFILRANVKFVGNGVDPHRKLGWMARNNFHSDSEHVSAAIHGDGLVALQYRKQRGGETEELTSVDESPDVIQLERKGNTFIMGTAKMGEPLVKVTLDDAGLNNEIFVGLYVCSHNPEVVEKAIFSNVRIIKPFVESGERYQDYLGSNMEILDVESLERKILFSSKHSLQAPNWTIDGNALIYNSNGYLYRYDLKSQQTTMTNTGFADRNNNDHVLSFDGKQLAISHHDDADDGDSAIYTLPVEGSDEPRRVTKKGLGASYLHGWSTDAKELVFTGNRKGQYDIYSVNIESGIETQLTNTPGLDDGPEYDPQGKYIYFNSNRSGVMQLYRMKPNGSEVEQLTFDELNDWFPHISPDGKKIVFLSFGTDVESGDHPFYKHVYLRMMSVEGGKPKIISYVYGGQGTINVPSWSPDSKKVAFVSNSD</sequence>
<reference evidence="2 3" key="1">
    <citation type="submission" date="2024-04" db="EMBL/GenBank/DDBJ databases">
        <title>whole genome sequencing of Lutimonas vermicola strain IMCC1616.</title>
        <authorList>
            <person name="Bae S.S."/>
        </authorList>
    </citation>
    <scope>NUCLEOTIDE SEQUENCE [LARGE SCALE GENOMIC DNA]</scope>
    <source>
        <strain evidence="2 3">IMCC1616</strain>
    </source>
</reference>
<dbReference type="InterPro" id="IPR011659">
    <property type="entry name" value="WD40"/>
</dbReference>
<dbReference type="RefSeq" id="WP_342159919.1">
    <property type="nucleotide sequence ID" value="NZ_JBCDNA010000002.1"/>
</dbReference>
<evidence type="ECO:0000256" key="1">
    <source>
        <dbReference type="ARBA" id="ARBA00009820"/>
    </source>
</evidence>
<organism evidence="2 3">
    <name type="scientific">Lutimonas vermicola</name>
    <dbReference type="NCBI Taxonomy" id="414288"/>
    <lineage>
        <taxon>Bacteria</taxon>
        <taxon>Pseudomonadati</taxon>
        <taxon>Bacteroidota</taxon>
        <taxon>Flavobacteriia</taxon>
        <taxon>Flavobacteriales</taxon>
        <taxon>Flavobacteriaceae</taxon>
        <taxon>Lutimonas</taxon>
    </lineage>
</organism>
<comment type="similarity">
    <text evidence="1">Belongs to the TolB family.</text>
</comment>
<dbReference type="PANTHER" id="PTHR36842:SF1">
    <property type="entry name" value="PROTEIN TOLB"/>
    <property type="match status" value="1"/>
</dbReference>
<evidence type="ECO:0000313" key="2">
    <source>
        <dbReference type="EMBL" id="MEL4455925.1"/>
    </source>
</evidence>
<dbReference type="Proteomes" id="UP001474120">
    <property type="component" value="Unassembled WGS sequence"/>
</dbReference>
<dbReference type="SUPFAM" id="SSF82171">
    <property type="entry name" value="DPP6 N-terminal domain-like"/>
    <property type="match status" value="1"/>
</dbReference>
<evidence type="ECO:0000313" key="3">
    <source>
        <dbReference type="Proteomes" id="UP001474120"/>
    </source>
</evidence>
<proteinExistence type="inferred from homology"/>
<dbReference type="Gene3D" id="2.120.10.30">
    <property type="entry name" value="TolB, C-terminal domain"/>
    <property type="match status" value="1"/>
</dbReference>
<dbReference type="InterPro" id="IPR011042">
    <property type="entry name" value="6-blade_b-propeller_TolB-like"/>
</dbReference>